<name>A0A3M5F3Y5_PSESS</name>
<keyword evidence="2" id="KW-0067">ATP-binding</keyword>
<dbReference type="PANTHER" id="PTHR10887">
    <property type="entry name" value="DNA2/NAM7 HELICASE FAMILY"/>
    <property type="match status" value="1"/>
</dbReference>
<proteinExistence type="predicted"/>
<dbReference type="AlphaFoldDB" id="A0A3M5F3Y5"/>
<sequence length="237" mass="25927">MVSIYVCGEDKTRQISGWDIKPDGKGDFTLTCHYPSQKTYSRPLGDCRVVPTLELKDMLLLRKGSSEFNPVDRVEIYGDKHALVQYPGKSKKYIFNMDSVEFFSPTSITDEPAFTYFRSVATARVSAAAAGDKKGMVENVDRQMGTLSLSPATALHAYCKGQHGKLESSGNFIFPFGLNESQLQAVEQAFLSQISVIEGPPGTGKTQTILNIIANILLQGKTVAVVSNNNSAVENVY</sequence>
<dbReference type="Pfam" id="PF13086">
    <property type="entry name" value="AAA_11"/>
    <property type="match status" value="1"/>
</dbReference>
<dbReference type="InterPro" id="IPR027417">
    <property type="entry name" value="P-loop_NTPase"/>
</dbReference>
<dbReference type="GO" id="GO:0004386">
    <property type="term" value="F:helicase activity"/>
    <property type="evidence" value="ECO:0007669"/>
    <property type="project" value="InterPro"/>
</dbReference>
<gene>
    <name evidence="2" type="ORF">ALP60_03752</name>
</gene>
<dbReference type="EMBL" id="RBSV01000553">
    <property type="protein sequence ID" value="RMS68397.1"/>
    <property type="molecule type" value="Genomic_DNA"/>
</dbReference>
<dbReference type="InterPro" id="IPR041677">
    <property type="entry name" value="DNA2/NAM7_AAA_11"/>
</dbReference>
<dbReference type="PANTHER" id="PTHR10887:SF495">
    <property type="entry name" value="HELICASE SENATAXIN ISOFORM X1-RELATED"/>
    <property type="match status" value="1"/>
</dbReference>
<evidence type="ECO:0000259" key="1">
    <source>
        <dbReference type="Pfam" id="PF13086"/>
    </source>
</evidence>
<dbReference type="GO" id="GO:0005524">
    <property type="term" value="F:ATP binding"/>
    <property type="evidence" value="ECO:0007669"/>
    <property type="project" value="UniProtKB-KW"/>
</dbReference>
<feature type="domain" description="DNA2/NAM7 helicase helicase" evidence="1">
    <location>
        <begin position="178"/>
        <end position="236"/>
    </location>
</feature>
<evidence type="ECO:0000313" key="3">
    <source>
        <dbReference type="Proteomes" id="UP000268887"/>
    </source>
</evidence>
<dbReference type="Gene3D" id="3.40.50.300">
    <property type="entry name" value="P-loop containing nucleotide triphosphate hydrolases"/>
    <property type="match status" value="1"/>
</dbReference>
<reference evidence="2 3" key="1">
    <citation type="submission" date="2018-08" db="EMBL/GenBank/DDBJ databases">
        <title>Recombination of ecologically and evolutionarily significant loci maintains genetic cohesion in the Pseudomonas syringae species complex.</title>
        <authorList>
            <person name="Dillon M."/>
            <person name="Thakur S."/>
            <person name="Almeida R.N.D."/>
            <person name="Weir B.S."/>
            <person name="Guttman D.S."/>
        </authorList>
    </citation>
    <scope>NUCLEOTIDE SEQUENCE [LARGE SCALE GENOMIC DNA]</scope>
    <source>
        <strain evidence="2 3">ICMP 13927</strain>
    </source>
</reference>
<keyword evidence="2" id="KW-0547">Nucleotide-binding</keyword>
<dbReference type="InterPro" id="IPR045055">
    <property type="entry name" value="DNA2/NAM7-like"/>
</dbReference>
<dbReference type="SUPFAM" id="SSF52540">
    <property type="entry name" value="P-loop containing nucleoside triphosphate hydrolases"/>
    <property type="match status" value="1"/>
</dbReference>
<organism evidence="2 3">
    <name type="scientific">Pseudomonas savastanoi</name>
    <name type="common">Pseudomonas syringae pv. savastanoi</name>
    <dbReference type="NCBI Taxonomy" id="29438"/>
    <lineage>
        <taxon>Bacteria</taxon>
        <taxon>Pseudomonadati</taxon>
        <taxon>Pseudomonadota</taxon>
        <taxon>Gammaproteobacteria</taxon>
        <taxon>Pseudomonadales</taxon>
        <taxon>Pseudomonadaceae</taxon>
        <taxon>Pseudomonas</taxon>
    </lineage>
</organism>
<dbReference type="Proteomes" id="UP000268887">
    <property type="component" value="Unassembled WGS sequence"/>
</dbReference>
<evidence type="ECO:0000313" key="2">
    <source>
        <dbReference type="EMBL" id="RMS68397.1"/>
    </source>
</evidence>
<comment type="caution">
    <text evidence="2">The sequence shown here is derived from an EMBL/GenBank/DDBJ whole genome shotgun (WGS) entry which is preliminary data.</text>
</comment>
<accession>A0A3M5F3Y5</accession>
<protein>
    <submittedName>
        <fullName evidence="2">ATP-binding protein</fullName>
    </submittedName>
</protein>